<dbReference type="Pfam" id="PF01584">
    <property type="entry name" value="CheW"/>
    <property type="match status" value="1"/>
</dbReference>
<feature type="compositionally biased region" description="Low complexity" evidence="13">
    <location>
        <begin position="311"/>
        <end position="325"/>
    </location>
</feature>
<evidence type="ECO:0000259" key="16">
    <source>
        <dbReference type="PROSITE" id="PS50894"/>
    </source>
</evidence>
<evidence type="ECO:0000256" key="13">
    <source>
        <dbReference type="SAM" id="MobiDB-lite"/>
    </source>
</evidence>
<dbReference type="InterPro" id="IPR002545">
    <property type="entry name" value="CheW-lke_dom"/>
</dbReference>
<evidence type="ECO:0000256" key="6">
    <source>
        <dbReference type="ARBA" id="ARBA00022679"/>
    </source>
</evidence>
<dbReference type="SUPFAM" id="SSF55874">
    <property type="entry name" value="ATPase domain of HSP90 chaperone/DNA topoisomerase II/histidine kinase"/>
    <property type="match status" value="1"/>
</dbReference>
<keyword evidence="8 17" id="KW-0418">Kinase</keyword>
<dbReference type="InterPro" id="IPR036097">
    <property type="entry name" value="HisK_dim/P_sf"/>
</dbReference>
<sequence>MSQQSNTLIASSTQDKWKACIDELASRLMVEGSDADVAPELRSIAQEAAEQGASSCAETANKLLAALDADRESGTAYLLKDGIAMLRASIDAAGAQTSKSSSAPSSFGEDEELVGDFLVEAREHLSTIEGQLLALERSPSDMEAIHAVFRAFHTIKGLAGFLDFQVIREVAHEVETILDLARNEKLVIESTVIDVVLESGDFLQTELSSVEQSLQSGNPLAIGNHHPLVAKIRSLAAPPATEAAPPPPKKAAKPKATKKQASVETVSQPSEERPEETVVAEPIAAEPIAMPEPSAPVAAKVAAVEPPPAAAPAAASAPRSAPPAKEQGRGADTNSVRVETAKLDHLMDVVGEIVVAQSLIRHNPVLALAADSRLLGDLSQLARVTAEVQRATMSMRMIPVGQLFQRVERVIRDLSRKAGKLVVLETSGVDTEIDKTVAEELADPLLHMVRNSVDHGIEMQADRIAAGKSAEARIRLSAHHQSGQILIEISDDGRGLDSAKIRRKAEERQLISPNAQLTDTEIYQLIFEPGFSTAEKITDVSGRGVGMDVVRRNVEKLRGRIETQSTKGLGTTFQLKLPLTLAIIDGLVVEVGINRYIIPLSGVRETFRPRPDSLFTVEGRDEMVLVREELMPVVRLYERLGIEPRTTQPSEGLLVVLESENKRFCLLIDELRGKQEVVIKSLGEVFKDAPGFSGCAVLGDGHVGLILDIDGIYRGRRR</sequence>
<dbReference type="Gene3D" id="3.30.565.10">
    <property type="entry name" value="Histidine kinase-like ATPase, C-terminal domain"/>
    <property type="match status" value="1"/>
</dbReference>
<dbReference type="InterPro" id="IPR036890">
    <property type="entry name" value="HATPase_C_sf"/>
</dbReference>
<keyword evidence="5 12" id="KW-0597">Phosphoprotein</keyword>
<dbReference type="Gene3D" id="2.30.30.40">
    <property type="entry name" value="SH3 Domains"/>
    <property type="match status" value="1"/>
</dbReference>
<evidence type="ECO:0000256" key="1">
    <source>
        <dbReference type="ARBA" id="ARBA00000085"/>
    </source>
</evidence>
<dbReference type="SMART" id="SM01231">
    <property type="entry name" value="H-kinase_dim"/>
    <property type="match status" value="1"/>
</dbReference>
<dbReference type="SMART" id="SM00260">
    <property type="entry name" value="CheW"/>
    <property type="match status" value="1"/>
</dbReference>
<feature type="domain" description="Histidine kinase" evidence="14">
    <location>
        <begin position="372"/>
        <end position="581"/>
    </location>
</feature>
<comment type="caution">
    <text evidence="17">The sequence shown here is derived from an EMBL/GenBank/DDBJ whole genome shotgun (WGS) entry which is preliminary data.</text>
</comment>
<dbReference type="Pfam" id="PF01627">
    <property type="entry name" value="Hpt"/>
    <property type="match status" value="1"/>
</dbReference>
<dbReference type="SUPFAM" id="SSF47384">
    <property type="entry name" value="Homodimeric domain of signal transducing histidine kinase"/>
    <property type="match status" value="1"/>
</dbReference>
<gene>
    <name evidence="17" type="ORF">HNQ77_005013</name>
</gene>
<dbReference type="Gene3D" id="1.10.287.560">
    <property type="entry name" value="Histidine kinase CheA-like, homodimeric domain"/>
    <property type="match status" value="1"/>
</dbReference>
<evidence type="ECO:0000256" key="3">
    <source>
        <dbReference type="ARBA" id="ARBA00021495"/>
    </source>
</evidence>
<dbReference type="SMART" id="SM00073">
    <property type="entry name" value="HPT"/>
    <property type="match status" value="1"/>
</dbReference>
<evidence type="ECO:0000256" key="8">
    <source>
        <dbReference type="ARBA" id="ARBA00022777"/>
    </source>
</evidence>
<dbReference type="CDD" id="cd16916">
    <property type="entry name" value="HATPase_CheA-like"/>
    <property type="match status" value="1"/>
</dbReference>
<dbReference type="RefSeq" id="WP_231581350.1">
    <property type="nucleotide sequence ID" value="NZ_JACHEK010000012.1"/>
</dbReference>
<dbReference type="InterPro" id="IPR004105">
    <property type="entry name" value="CheA-like_dim"/>
</dbReference>
<feature type="region of interest" description="Disordered" evidence="13">
    <location>
        <begin position="238"/>
        <end position="278"/>
    </location>
</feature>
<protein>
    <recommendedName>
        <fullName evidence="3">Chemotaxis protein CheA</fullName>
        <ecNumber evidence="2">2.7.13.3</ecNumber>
    </recommendedName>
</protein>
<dbReference type="InterPro" id="IPR036641">
    <property type="entry name" value="HPT_dom_sf"/>
</dbReference>
<dbReference type="SUPFAM" id="SSF47226">
    <property type="entry name" value="Histidine-containing phosphotransfer domain, HPT domain"/>
    <property type="match status" value="1"/>
</dbReference>
<evidence type="ECO:0000256" key="10">
    <source>
        <dbReference type="ARBA" id="ARBA00023012"/>
    </source>
</evidence>
<evidence type="ECO:0000313" key="17">
    <source>
        <dbReference type="EMBL" id="MBB6147028.1"/>
    </source>
</evidence>
<dbReference type="GO" id="GO:0005524">
    <property type="term" value="F:ATP binding"/>
    <property type="evidence" value="ECO:0007669"/>
    <property type="project" value="UniProtKB-KW"/>
</dbReference>
<dbReference type="InterPro" id="IPR005467">
    <property type="entry name" value="His_kinase_dom"/>
</dbReference>
<keyword evidence="4" id="KW-0145">Chemotaxis</keyword>
<dbReference type="PANTHER" id="PTHR43395">
    <property type="entry name" value="SENSOR HISTIDINE KINASE CHEA"/>
    <property type="match status" value="1"/>
</dbReference>
<dbReference type="SMART" id="SM00387">
    <property type="entry name" value="HATPase_c"/>
    <property type="match status" value="1"/>
</dbReference>
<feature type="region of interest" description="Disordered" evidence="13">
    <location>
        <begin position="310"/>
        <end position="334"/>
    </location>
</feature>
<dbReference type="CDD" id="cd00731">
    <property type="entry name" value="CheA_reg"/>
    <property type="match status" value="1"/>
</dbReference>
<dbReference type="InterPro" id="IPR036061">
    <property type="entry name" value="CheW-like_dom_sf"/>
</dbReference>
<keyword evidence="6 17" id="KW-0808">Transferase</keyword>
<keyword evidence="18" id="KW-1185">Reference proteome</keyword>
<accession>A0A841K901</accession>
<dbReference type="InterPro" id="IPR003594">
    <property type="entry name" value="HATPase_dom"/>
</dbReference>
<dbReference type="Pfam" id="PF02895">
    <property type="entry name" value="H-kinase_dim"/>
    <property type="match status" value="1"/>
</dbReference>
<dbReference type="AlphaFoldDB" id="A0A841K901"/>
<dbReference type="Proteomes" id="UP000538666">
    <property type="component" value="Unassembled WGS sequence"/>
</dbReference>
<evidence type="ECO:0000256" key="12">
    <source>
        <dbReference type="PROSITE-ProRule" id="PRU00110"/>
    </source>
</evidence>
<dbReference type="Pfam" id="PF02518">
    <property type="entry name" value="HATPase_c"/>
    <property type="match status" value="1"/>
</dbReference>
<dbReference type="FunFam" id="3.30.565.10:FF:000016">
    <property type="entry name" value="Chemotaxis protein CheA, putative"/>
    <property type="match status" value="1"/>
</dbReference>
<feature type="compositionally biased region" description="Polar residues" evidence="13">
    <location>
        <begin position="260"/>
        <end position="269"/>
    </location>
</feature>
<dbReference type="PRINTS" id="PR00344">
    <property type="entry name" value="BCTRLSENSOR"/>
</dbReference>
<dbReference type="PROSITE" id="PS50109">
    <property type="entry name" value="HIS_KIN"/>
    <property type="match status" value="1"/>
</dbReference>
<evidence type="ECO:0000256" key="7">
    <source>
        <dbReference type="ARBA" id="ARBA00022741"/>
    </source>
</evidence>
<dbReference type="Gene3D" id="1.20.120.160">
    <property type="entry name" value="HPT domain"/>
    <property type="match status" value="1"/>
</dbReference>
<name>A0A841K901_9BACT</name>
<feature type="domain" description="CheW-like" evidence="15">
    <location>
        <begin position="583"/>
        <end position="718"/>
    </location>
</feature>
<keyword evidence="10" id="KW-0902">Two-component regulatory system</keyword>
<dbReference type="PROSITE" id="PS50851">
    <property type="entry name" value="CHEW"/>
    <property type="match status" value="1"/>
</dbReference>
<keyword evidence="9" id="KW-0067">ATP-binding</keyword>
<feature type="modified residue" description="Phosphohistidine" evidence="12">
    <location>
        <position position="153"/>
    </location>
</feature>
<dbReference type="InterPro" id="IPR004358">
    <property type="entry name" value="Sig_transdc_His_kin-like_C"/>
</dbReference>
<evidence type="ECO:0000256" key="4">
    <source>
        <dbReference type="ARBA" id="ARBA00022500"/>
    </source>
</evidence>
<dbReference type="PROSITE" id="PS50894">
    <property type="entry name" value="HPT"/>
    <property type="match status" value="1"/>
</dbReference>
<feature type="domain" description="HPt" evidence="16">
    <location>
        <begin position="106"/>
        <end position="210"/>
    </location>
</feature>
<evidence type="ECO:0000256" key="5">
    <source>
        <dbReference type="ARBA" id="ARBA00022553"/>
    </source>
</evidence>
<dbReference type="PANTHER" id="PTHR43395:SF10">
    <property type="entry name" value="CHEMOTAXIS PROTEIN CHEA"/>
    <property type="match status" value="1"/>
</dbReference>
<dbReference type="GO" id="GO:0000155">
    <property type="term" value="F:phosphorelay sensor kinase activity"/>
    <property type="evidence" value="ECO:0007669"/>
    <property type="project" value="InterPro"/>
</dbReference>
<evidence type="ECO:0000256" key="11">
    <source>
        <dbReference type="ARBA" id="ARBA00035100"/>
    </source>
</evidence>
<evidence type="ECO:0000313" key="18">
    <source>
        <dbReference type="Proteomes" id="UP000538666"/>
    </source>
</evidence>
<dbReference type="InterPro" id="IPR051315">
    <property type="entry name" value="Bact_Chemotaxis_CheA"/>
</dbReference>
<organism evidence="17 18">
    <name type="scientific">Silvibacterium bohemicum</name>
    <dbReference type="NCBI Taxonomy" id="1577686"/>
    <lineage>
        <taxon>Bacteria</taxon>
        <taxon>Pseudomonadati</taxon>
        <taxon>Acidobacteriota</taxon>
        <taxon>Terriglobia</taxon>
        <taxon>Terriglobales</taxon>
        <taxon>Acidobacteriaceae</taxon>
        <taxon>Silvibacterium</taxon>
    </lineage>
</organism>
<comment type="function">
    <text evidence="11">Involved in the transmission of sensory signals from the chemoreceptors to the flagellar motors. CheA is autophosphorylated; it can transfer its phosphate group to either CheB or CheY.</text>
</comment>
<dbReference type="SUPFAM" id="SSF50341">
    <property type="entry name" value="CheW-like"/>
    <property type="match status" value="1"/>
</dbReference>
<evidence type="ECO:0000259" key="14">
    <source>
        <dbReference type="PROSITE" id="PS50109"/>
    </source>
</evidence>
<comment type="catalytic activity">
    <reaction evidence="1">
        <text>ATP + protein L-histidine = ADP + protein N-phospho-L-histidine.</text>
        <dbReference type="EC" id="2.7.13.3"/>
    </reaction>
</comment>
<evidence type="ECO:0000259" key="15">
    <source>
        <dbReference type="PROSITE" id="PS50851"/>
    </source>
</evidence>
<dbReference type="InterPro" id="IPR037006">
    <property type="entry name" value="CheA-like_homodim_sf"/>
</dbReference>
<dbReference type="InterPro" id="IPR008207">
    <property type="entry name" value="Sig_transdc_His_kin_Hpt_dom"/>
</dbReference>
<reference evidence="17 18" key="1">
    <citation type="submission" date="2020-08" db="EMBL/GenBank/DDBJ databases">
        <title>Genomic Encyclopedia of Type Strains, Phase IV (KMG-IV): sequencing the most valuable type-strain genomes for metagenomic binning, comparative biology and taxonomic classification.</title>
        <authorList>
            <person name="Goeker M."/>
        </authorList>
    </citation>
    <scope>NUCLEOTIDE SEQUENCE [LARGE SCALE GENOMIC DNA]</scope>
    <source>
        <strain evidence="17 18">DSM 103733</strain>
    </source>
</reference>
<evidence type="ECO:0000256" key="9">
    <source>
        <dbReference type="ARBA" id="ARBA00022840"/>
    </source>
</evidence>
<dbReference type="EMBL" id="JACHEK010000012">
    <property type="protein sequence ID" value="MBB6147028.1"/>
    <property type="molecule type" value="Genomic_DNA"/>
</dbReference>
<dbReference type="GO" id="GO:0005737">
    <property type="term" value="C:cytoplasm"/>
    <property type="evidence" value="ECO:0007669"/>
    <property type="project" value="InterPro"/>
</dbReference>
<evidence type="ECO:0000256" key="2">
    <source>
        <dbReference type="ARBA" id="ARBA00012438"/>
    </source>
</evidence>
<dbReference type="CDD" id="cd00088">
    <property type="entry name" value="HPT"/>
    <property type="match status" value="1"/>
</dbReference>
<proteinExistence type="predicted"/>
<dbReference type="GO" id="GO:0006935">
    <property type="term" value="P:chemotaxis"/>
    <property type="evidence" value="ECO:0007669"/>
    <property type="project" value="UniProtKB-KW"/>
</dbReference>
<keyword evidence="7" id="KW-0547">Nucleotide-binding</keyword>
<dbReference type="EC" id="2.7.13.3" evidence="2"/>